<dbReference type="AlphaFoldDB" id="A0A5B8SX32"/>
<dbReference type="GeneID" id="64343757"/>
<protein>
    <submittedName>
        <fullName evidence="2">Uncharacterized protein</fullName>
    </submittedName>
</protein>
<dbReference type="KEGG" id="lpse:FGL85_02690"/>
<sequence>MLQNYTQEVWKTENKFKFTMLDMIPELTGLIDIQWASLFEIFFKRNAQYDMFFFRDTLKVLKGSIYYQSVLAYAAQHELPDKHGIISSSNATSVLFIRRGAQITQYKIKGKVTDEQIYQQFNINYIWSNDL</sequence>
<reference evidence="1 4" key="2">
    <citation type="submission" date="2023-02" db="EMBL/GenBank/DDBJ databases">
        <title>Antimicrobial susceptibility testing and tentative epidemiological cut-off values for Lactobacillaceae family species intended for ingestion.</title>
        <authorList>
            <person name="Noehr-Meldgaard K."/>
            <person name="Struve C."/>
            <person name="Ingmer H."/>
            <person name="Koza A."/>
            <person name="Al-Nakeeb K."/>
            <person name="Agersoe Y."/>
        </authorList>
    </citation>
    <scope>NUCLEOTIDE SEQUENCE [LARGE SCALE GENOMIC DNA]</scope>
    <source>
        <strain evidence="1 4">DSM 20193</strain>
    </source>
</reference>
<organism evidence="2 3">
    <name type="scientific">Leuconostoc pseudomesenteroides</name>
    <dbReference type="NCBI Taxonomy" id="33968"/>
    <lineage>
        <taxon>Bacteria</taxon>
        <taxon>Bacillati</taxon>
        <taxon>Bacillota</taxon>
        <taxon>Bacilli</taxon>
        <taxon>Lactobacillales</taxon>
        <taxon>Lactobacillaceae</taxon>
        <taxon>Leuconostoc</taxon>
    </lineage>
</organism>
<dbReference type="EMBL" id="CP042383">
    <property type="protein sequence ID" value="QEA41489.1"/>
    <property type="molecule type" value="Genomic_DNA"/>
</dbReference>
<evidence type="ECO:0000313" key="2">
    <source>
        <dbReference type="EMBL" id="QEA41489.1"/>
    </source>
</evidence>
<evidence type="ECO:0000313" key="1">
    <source>
        <dbReference type="EMBL" id="MDG9733728.1"/>
    </source>
</evidence>
<dbReference type="EMBL" id="JARGDN010000006">
    <property type="protein sequence ID" value="MDG9733728.1"/>
    <property type="molecule type" value="Genomic_DNA"/>
</dbReference>
<dbReference type="Proteomes" id="UP001529201">
    <property type="component" value="Unassembled WGS sequence"/>
</dbReference>
<evidence type="ECO:0000313" key="3">
    <source>
        <dbReference type="Proteomes" id="UP000321296"/>
    </source>
</evidence>
<gene>
    <name evidence="2" type="ORF">FGL85_02690</name>
    <name evidence="1" type="ORF">P1N92_06300</name>
</gene>
<accession>A0A5B8SX32</accession>
<proteinExistence type="predicted"/>
<name>A0A5B8SX32_LEUPS</name>
<dbReference type="RefSeq" id="WP_010278754.1">
    <property type="nucleotide sequence ID" value="NZ_BMBQ01000054.1"/>
</dbReference>
<keyword evidence="4" id="KW-1185">Reference proteome</keyword>
<reference evidence="2 3" key="1">
    <citation type="submission" date="2019-06" db="EMBL/GenBank/DDBJ databases">
        <title>Genome analyses of bacteria isolated from kimchi.</title>
        <authorList>
            <person name="Lee S."/>
            <person name="Ahn S."/>
            <person name="Roh S."/>
        </authorList>
    </citation>
    <scope>NUCLEOTIDE SEQUENCE [LARGE SCALE GENOMIC DNA]</scope>
    <source>
        <strain evidence="2 3">CBA3630</strain>
    </source>
</reference>
<evidence type="ECO:0000313" key="4">
    <source>
        <dbReference type="Proteomes" id="UP001529201"/>
    </source>
</evidence>
<dbReference type="Proteomes" id="UP000321296">
    <property type="component" value="Chromosome"/>
</dbReference>